<protein>
    <recommendedName>
        <fullName evidence="1">Stage 0 sporulation protein A homolog</fullName>
    </recommendedName>
</protein>
<dbReference type="GO" id="GO:0003677">
    <property type="term" value="F:DNA binding"/>
    <property type="evidence" value="ECO:0007669"/>
    <property type="project" value="UniProtKB-KW"/>
</dbReference>
<name>A0A1H5SW91_9FIRM</name>
<evidence type="ECO:0000256" key="3">
    <source>
        <dbReference type="ARBA" id="ARBA00023012"/>
    </source>
</evidence>
<dbReference type="GO" id="GO:0000156">
    <property type="term" value="F:phosphorelay response regulator activity"/>
    <property type="evidence" value="ECO:0007669"/>
    <property type="project" value="InterPro"/>
</dbReference>
<dbReference type="RefSeq" id="WP_181022476.1">
    <property type="nucleotide sequence ID" value="NZ_FNUL01000003.1"/>
</dbReference>
<evidence type="ECO:0000256" key="6">
    <source>
        <dbReference type="ARBA" id="ARBA00037164"/>
    </source>
</evidence>
<feature type="domain" description="Response regulatory" evidence="8">
    <location>
        <begin position="2"/>
        <end position="119"/>
    </location>
</feature>
<comment type="function">
    <text evidence="6">Required for high-level post-exponential phase expression of a series of secreted proteins.</text>
</comment>
<evidence type="ECO:0000256" key="2">
    <source>
        <dbReference type="ARBA" id="ARBA00022490"/>
    </source>
</evidence>
<accession>A0A1H5SW91</accession>
<dbReference type="Gene3D" id="3.40.50.2300">
    <property type="match status" value="1"/>
</dbReference>
<evidence type="ECO:0000256" key="4">
    <source>
        <dbReference type="ARBA" id="ARBA00023159"/>
    </source>
</evidence>
<keyword evidence="4" id="KW-0010">Activator</keyword>
<proteinExistence type="predicted"/>
<dbReference type="InterPro" id="IPR001789">
    <property type="entry name" value="Sig_transdc_resp-reg_receiver"/>
</dbReference>
<keyword evidence="7" id="KW-0597">Phosphoprotein</keyword>
<keyword evidence="2" id="KW-0963">Cytoplasm</keyword>
<dbReference type="Pfam" id="PF04397">
    <property type="entry name" value="LytTR"/>
    <property type="match status" value="1"/>
</dbReference>
<dbReference type="AlphaFoldDB" id="A0A1H5SW91"/>
<sequence length="235" mass="28062">MRILICDDNKTICDEIRNILYELIDFEELVIDVIYTYKELREKISYSYDLIFVDIELGRDKGFEAIEFLRNKYNNYRTSVVYISAYTNYAMRLFATNPLDFLLKPIKFQDIENIINKYIKLYKSVGKIFEYNRNKSSVYVNTRDISYFESMARKVIIHFLGGGEEIIYSSMKSIVNNEALNEFVYVHQSYFVNYWMIKKFSSQEITLSDDRVIPISSQKKKDALKKYIEISEKYK</sequence>
<dbReference type="SMART" id="SM00448">
    <property type="entry name" value="REC"/>
    <property type="match status" value="1"/>
</dbReference>
<dbReference type="EMBL" id="FNUL01000003">
    <property type="protein sequence ID" value="SEF54744.1"/>
    <property type="molecule type" value="Genomic_DNA"/>
</dbReference>
<dbReference type="Pfam" id="PF00072">
    <property type="entry name" value="Response_reg"/>
    <property type="match status" value="1"/>
</dbReference>
<dbReference type="InterPro" id="IPR007492">
    <property type="entry name" value="LytTR_DNA-bd_dom"/>
</dbReference>
<reference evidence="9 10" key="1">
    <citation type="submission" date="2016-10" db="EMBL/GenBank/DDBJ databases">
        <authorList>
            <person name="de Groot N.N."/>
        </authorList>
    </citation>
    <scope>NUCLEOTIDE SEQUENCE [LARGE SCALE GENOMIC DNA]</scope>
    <source>
        <strain evidence="9 10">D15d</strain>
    </source>
</reference>
<dbReference type="SMART" id="SM00850">
    <property type="entry name" value="LytTR"/>
    <property type="match status" value="1"/>
</dbReference>
<keyword evidence="3" id="KW-0902">Two-component regulatory system</keyword>
<dbReference type="PROSITE" id="PS50110">
    <property type="entry name" value="RESPONSE_REGULATORY"/>
    <property type="match status" value="1"/>
</dbReference>
<dbReference type="InterPro" id="IPR011006">
    <property type="entry name" value="CheY-like_superfamily"/>
</dbReference>
<dbReference type="PANTHER" id="PTHR37299">
    <property type="entry name" value="TRANSCRIPTIONAL REGULATOR-RELATED"/>
    <property type="match status" value="1"/>
</dbReference>
<evidence type="ECO:0000256" key="7">
    <source>
        <dbReference type="PROSITE-ProRule" id="PRU00169"/>
    </source>
</evidence>
<organism evidence="9 10">
    <name type="scientific">Lachnospira multipara</name>
    <dbReference type="NCBI Taxonomy" id="28051"/>
    <lineage>
        <taxon>Bacteria</taxon>
        <taxon>Bacillati</taxon>
        <taxon>Bacillota</taxon>
        <taxon>Clostridia</taxon>
        <taxon>Lachnospirales</taxon>
        <taxon>Lachnospiraceae</taxon>
        <taxon>Lachnospira</taxon>
    </lineage>
</organism>
<feature type="modified residue" description="4-aspartylphosphate" evidence="7">
    <location>
        <position position="54"/>
    </location>
</feature>
<keyword evidence="9" id="KW-0238">DNA-binding</keyword>
<evidence type="ECO:0000313" key="9">
    <source>
        <dbReference type="EMBL" id="SEF54744.1"/>
    </source>
</evidence>
<evidence type="ECO:0000313" key="10">
    <source>
        <dbReference type="Proteomes" id="UP000236726"/>
    </source>
</evidence>
<dbReference type="InterPro" id="IPR046947">
    <property type="entry name" value="LytR-like"/>
</dbReference>
<dbReference type="PANTHER" id="PTHR37299:SF3">
    <property type="entry name" value="STAGE 0 SPORULATION PROTEIN A HOMOLOG"/>
    <property type="match status" value="1"/>
</dbReference>
<evidence type="ECO:0000256" key="1">
    <source>
        <dbReference type="ARBA" id="ARBA00018672"/>
    </source>
</evidence>
<dbReference type="Gene3D" id="2.40.50.1020">
    <property type="entry name" value="LytTr DNA-binding domain"/>
    <property type="match status" value="1"/>
</dbReference>
<dbReference type="Proteomes" id="UP000236726">
    <property type="component" value="Unassembled WGS sequence"/>
</dbReference>
<evidence type="ECO:0000259" key="8">
    <source>
        <dbReference type="PROSITE" id="PS50110"/>
    </source>
</evidence>
<evidence type="ECO:0000256" key="5">
    <source>
        <dbReference type="ARBA" id="ARBA00024867"/>
    </source>
</evidence>
<keyword evidence="10" id="KW-1185">Reference proteome</keyword>
<gene>
    <name evidence="9" type="ORF">SAMN05216537_103164</name>
</gene>
<comment type="function">
    <text evidence="5">May play the central regulatory role in sporulation. It may be an element of the effector pathway responsible for the activation of sporulation genes in response to nutritional stress. Spo0A may act in concert with spo0H (a sigma factor) to control the expression of some genes that are critical to the sporulation process.</text>
</comment>
<dbReference type="SUPFAM" id="SSF52172">
    <property type="entry name" value="CheY-like"/>
    <property type="match status" value="1"/>
</dbReference>